<dbReference type="OrthoDB" id="9758229at2"/>
<feature type="coiled-coil region" evidence="1">
    <location>
        <begin position="387"/>
        <end position="445"/>
    </location>
</feature>
<evidence type="ECO:0000256" key="1">
    <source>
        <dbReference type="SAM" id="Coils"/>
    </source>
</evidence>
<name>A0A660HNG1_ZIZJU</name>
<dbReference type="RefSeq" id="WP_121464122.1">
    <property type="nucleotide sequence ID" value="NZ_CP025121.1"/>
</dbReference>
<proteinExistence type="predicted"/>
<organism evidence="2 3">
    <name type="scientific">Ziziphus jujuba witches'-broom phytoplasma</name>
    <dbReference type="NCBI Taxonomy" id="135727"/>
    <lineage>
        <taxon>Bacteria</taxon>
        <taxon>Bacillati</taxon>
        <taxon>Mycoplasmatota</taxon>
        <taxon>Mollicutes</taxon>
        <taxon>Acholeplasmatales</taxon>
        <taxon>Acholeplasmataceae</taxon>
        <taxon>Candidatus Phytoplasma</taxon>
        <taxon>16SrV (Elm yellows group)</taxon>
    </lineage>
</organism>
<feature type="coiled-coil region" evidence="1">
    <location>
        <begin position="596"/>
        <end position="691"/>
    </location>
</feature>
<gene>
    <name evidence="2" type="ORF">CWO85_02760</name>
</gene>
<dbReference type="AlphaFoldDB" id="A0A660HNG1"/>
<accession>A0A660HNG1</accession>
<protein>
    <submittedName>
        <fullName evidence="2">Uncharacterized protein</fullName>
    </submittedName>
</protein>
<dbReference type="Proteomes" id="UP000272462">
    <property type="component" value="Chromosome"/>
</dbReference>
<evidence type="ECO:0000313" key="2">
    <source>
        <dbReference type="EMBL" id="AYJ01409.1"/>
    </source>
</evidence>
<sequence length="1001" mass="123357">MTLSKQFISPLKVPNNDKDIPEYNLSLEIKELEIFLEKNNFFEDFKKQLLFYQKLKQEQFKDNSNLKQNFLFKINKLNIKHKDNISKIINQTKAYPKKDKINYEDYDFIIRKIKNKIEQKKIEKEKIYQKFKVKQEKTKKNNEQCFENTLKIEKEKILQKEKLNKIFVEKNQILSEKIKNITYDIIKDFEQKHIHSNNQINQIKQKHKKQILNIEIKYNSYLNQIQKEQKEEEENFAKTIQKNNIFFQKKLNQHNKILNEIQQNFFQKENNLKEKTKKLIQTNKLKMFFIPEFTNNTKNKNFIILLKTNKRNKIENLKNLYLWQLKYIFLKSLSQKNIKIINIEHNLREKNNNLKIQQNKFSCQKEKEMIDNHFLKEIKFLELNFKIAEIIKKYKNINKELIENKEQNEIKYSYEHNKYKVDIELNRLEHHKKTITAQQEKEKKETLIQIQSKIELIKFDFRYLENIIQNINQIINLNKKIIDLEQIHYKNNICKKINFEQQTEFFHKRTNMETLEIEYDIEKYFLYKKNILENLILFIDYMDSKNQIQNNLFHNLKNQLKKYLKQKKYQTKELIRIQNLCKLFFHNLQNKQFDFLNILREKIDHLEQLNIQKQIDLYNNICKYTKKNIFYIHDLINKNKKDYLSIENEIKIYEKNYILLKRTTILLKEKKQQKQLQKEKYIQKIKKIQEKHVNKHILYQNKISFYLNKITNLKTNPSLIKKIYLKFCIKKIISYYLKELKNIQFLNKFLNKEYIYLSKIKNNFNKDIKLEKEELLNQAYQKMIWLSENFLKITQEIHKINIQKTKKIQIKEKYHLDNHFLNEKKIFENKLHPRRKEDILIKENFKDILIEIQNHFHKRLNQIEIEKVNKENDLIQKLNIQKQLFLKKQKIEKEKNDLITKMQEKEEKNILIIKTKIQKKYKSNDLFLSKQRNKKKKNFKKKNSYFSLIKKINILKIKIFVYLKNIKNKLELKKTYSQNKKKLNHKIKIQLFLYNEFILFL</sequence>
<keyword evidence="3" id="KW-1185">Reference proteome</keyword>
<feature type="coiled-coil region" evidence="1">
    <location>
        <begin position="186"/>
        <end position="278"/>
    </location>
</feature>
<keyword evidence="1" id="KW-0175">Coiled coil</keyword>
<reference evidence="2 3" key="1">
    <citation type="journal article" date="2018" name="BMC Genomics">
        <title>Comparative genome analysis of jujube witches'-broom Phytoplasma, an obligate pathogen that causes jujube witches'-broom disease.</title>
        <authorList>
            <person name="Wang J."/>
            <person name="Song L."/>
            <person name="Jiao Q."/>
            <person name="Yang S."/>
            <person name="Gao R."/>
            <person name="Lu X."/>
            <person name="Zhou G."/>
        </authorList>
    </citation>
    <scope>NUCLEOTIDE SEQUENCE [LARGE SCALE GENOMIC DNA]</scope>
    <source>
        <strain evidence="2">Jwb-nky</strain>
    </source>
</reference>
<dbReference type="EMBL" id="CP025121">
    <property type="protein sequence ID" value="AYJ01409.1"/>
    <property type="molecule type" value="Genomic_DNA"/>
</dbReference>
<evidence type="ECO:0000313" key="3">
    <source>
        <dbReference type="Proteomes" id="UP000272462"/>
    </source>
</evidence>
<dbReference type="KEGG" id="pzi:CWO85_02760"/>